<dbReference type="InterPro" id="IPR006073">
    <property type="entry name" value="GTP-bd"/>
</dbReference>
<dbReference type="OrthoDB" id="8954335at2759"/>
<evidence type="ECO:0000313" key="4">
    <source>
        <dbReference type="Proteomes" id="UP000467700"/>
    </source>
</evidence>
<feature type="domain" description="G" evidence="2">
    <location>
        <begin position="70"/>
        <end position="146"/>
    </location>
</feature>
<evidence type="ECO:0000259" key="2">
    <source>
        <dbReference type="Pfam" id="PF01926"/>
    </source>
</evidence>
<feature type="region of interest" description="Disordered" evidence="1">
    <location>
        <begin position="1"/>
        <end position="56"/>
    </location>
</feature>
<feature type="domain" description="G" evidence="2">
    <location>
        <begin position="373"/>
        <end position="450"/>
    </location>
</feature>
<keyword evidence="4" id="KW-1185">Reference proteome</keyword>
<dbReference type="AlphaFoldDB" id="A0A8S0XFI8"/>
<evidence type="ECO:0000313" key="3">
    <source>
        <dbReference type="EMBL" id="CAA7261009.1"/>
    </source>
</evidence>
<sequence length="571" mass="63747">MHTQDVGRPRIISLDREMAKPRKVTKQDDGKTDNQVPSTYNKTSRISGEGPNASTETVESEVPLGWDVIVALVGPTGSGKTSFINAAAGTNYPASDSLQSCTSSIEVVKHSCPERFSFDHLYLVDTPGFDWENRADGLTRSDAEILKDISDWLNNTYQQRIKLSGLLFFHRISDNRIPDSTARYFKAFEGLVGGHFRSIVLTTTMWDELGHEEEGRVRENELKNRFWKSMMKRGSETKRFVGTKESALNILSFMLKDLQTRETLLLQKEVTDLCLCLPQTAAGMGLHDGLRDLVHYYHRKLEPSNVGDRSGDEQSSGTSRDEYESIKAKLKSYCQSVEAMDISCGERLTRILVAGAGWRFLSRPVPPKDSTVILVLGSTRAGKSTFINVATGCDPITGPRDPGGLKPVTTDITMNRLTIRSNRSNVPQSLILLDTPGFDSDLGGRPDHELVQDIGEWIKVLERRKIALQGVLWIHDITSNFNHSSFQVLIDLYRVHRFKLLLVTSKWGTSVTDSDAESNDAELKGNSWISTSAPGDVDLRAEIVRGGAGIKRFDRTRPSAWRILEELLTQQ</sequence>
<feature type="region of interest" description="Disordered" evidence="1">
    <location>
        <begin position="304"/>
        <end position="323"/>
    </location>
</feature>
<dbReference type="SUPFAM" id="SSF52540">
    <property type="entry name" value="P-loop containing nucleoside triphosphate hydrolases"/>
    <property type="match status" value="2"/>
</dbReference>
<dbReference type="Pfam" id="PF01926">
    <property type="entry name" value="MMR_HSR1"/>
    <property type="match status" value="2"/>
</dbReference>
<feature type="compositionally biased region" description="Basic and acidic residues" evidence="1">
    <location>
        <begin position="1"/>
        <end position="32"/>
    </location>
</feature>
<dbReference type="Gene3D" id="3.40.50.300">
    <property type="entry name" value="P-loop containing nucleotide triphosphate hydrolases"/>
    <property type="match status" value="2"/>
</dbReference>
<comment type="caution">
    <text evidence="3">The sequence shown here is derived from an EMBL/GenBank/DDBJ whole genome shotgun (WGS) entry which is preliminary data.</text>
</comment>
<protein>
    <recommendedName>
        <fullName evidence="2">G domain-containing protein</fullName>
    </recommendedName>
</protein>
<dbReference type="CDD" id="cd00882">
    <property type="entry name" value="Ras_like_GTPase"/>
    <property type="match status" value="2"/>
</dbReference>
<name>A0A8S0XFI8_CYCAE</name>
<organism evidence="3 4">
    <name type="scientific">Cyclocybe aegerita</name>
    <name type="common">Black poplar mushroom</name>
    <name type="synonym">Agrocybe aegerita</name>
    <dbReference type="NCBI Taxonomy" id="1973307"/>
    <lineage>
        <taxon>Eukaryota</taxon>
        <taxon>Fungi</taxon>
        <taxon>Dikarya</taxon>
        <taxon>Basidiomycota</taxon>
        <taxon>Agaricomycotina</taxon>
        <taxon>Agaricomycetes</taxon>
        <taxon>Agaricomycetidae</taxon>
        <taxon>Agaricales</taxon>
        <taxon>Agaricineae</taxon>
        <taxon>Bolbitiaceae</taxon>
        <taxon>Cyclocybe</taxon>
    </lineage>
</organism>
<reference evidence="3 4" key="1">
    <citation type="submission" date="2020-01" db="EMBL/GenBank/DDBJ databases">
        <authorList>
            <person name="Gupta K D."/>
        </authorList>
    </citation>
    <scope>NUCLEOTIDE SEQUENCE [LARGE SCALE GENOMIC DNA]</scope>
</reference>
<dbReference type="InterPro" id="IPR027417">
    <property type="entry name" value="P-loop_NTPase"/>
</dbReference>
<feature type="compositionally biased region" description="Polar residues" evidence="1">
    <location>
        <begin position="33"/>
        <end position="56"/>
    </location>
</feature>
<dbReference type="GO" id="GO:0005525">
    <property type="term" value="F:GTP binding"/>
    <property type="evidence" value="ECO:0007669"/>
    <property type="project" value="InterPro"/>
</dbReference>
<dbReference type="EMBL" id="CACVBS010000031">
    <property type="protein sequence ID" value="CAA7261009.1"/>
    <property type="molecule type" value="Genomic_DNA"/>
</dbReference>
<accession>A0A8S0XFI8</accession>
<gene>
    <name evidence="3" type="ORF">AAE3_LOCUS3331</name>
</gene>
<evidence type="ECO:0000256" key="1">
    <source>
        <dbReference type="SAM" id="MobiDB-lite"/>
    </source>
</evidence>
<dbReference type="Proteomes" id="UP000467700">
    <property type="component" value="Unassembled WGS sequence"/>
</dbReference>
<proteinExistence type="predicted"/>